<evidence type="ECO:0000313" key="6">
    <source>
        <dbReference type="Proteomes" id="UP000292445"/>
    </source>
</evidence>
<dbReference type="PANTHER" id="PTHR43537">
    <property type="entry name" value="TRANSCRIPTIONAL REGULATOR, GNTR FAMILY"/>
    <property type="match status" value="1"/>
</dbReference>
<proteinExistence type="predicted"/>
<dbReference type="Gene3D" id="1.10.10.10">
    <property type="entry name" value="Winged helix-like DNA-binding domain superfamily/Winged helix DNA-binding domain"/>
    <property type="match status" value="1"/>
</dbReference>
<evidence type="ECO:0000313" key="5">
    <source>
        <dbReference type="EMBL" id="RZS85997.1"/>
    </source>
</evidence>
<evidence type="ECO:0000256" key="2">
    <source>
        <dbReference type="ARBA" id="ARBA00023125"/>
    </source>
</evidence>
<dbReference type="AlphaFoldDB" id="A0A4V2F412"/>
<protein>
    <submittedName>
        <fullName evidence="5">DNA-binding GntR family transcriptional regulator</fullName>
    </submittedName>
</protein>
<dbReference type="InterPro" id="IPR008920">
    <property type="entry name" value="TF_FadR/GntR_C"/>
</dbReference>
<dbReference type="SUPFAM" id="SSF46785">
    <property type="entry name" value="Winged helix' DNA-binding domain"/>
    <property type="match status" value="1"/>
</dbReference>
<keyword evidence="3" id="KW-0804">Transcription</keyword>
<dbReference type="InterPro" id="IPR011711">
    <property type="entry name" value="GntR_C"/>
</dbReference>
<dbReference type="PRINTS" id="PR00035">
    <property type="entry name" value="HTHGNTR"/>
</dbReference>
<dbReference type="PANTHER" id="PTHR43537:SF52">
    <property type="entry name" value="FATTY ACID METABOLISM REGULATOR PROTEIN"/>
    <property type="match status" value="1"/>
</dbReference>
<dbReference type="InterPro" id="IPR036390">
    <property type="entry name" value="WH_DNA-bd_sf"/>
</dbReference>
<gene>
    <name evidence="5" type="ORF">EV675_2029</name>
</gene>
<dbReference type="SMART" id="SM00345">
    <property type="entry name" value="HTH_GNTR"/>
    <property type="match status" value="1"/>
</dbReference>
<dbReference type="GO" id="GO:0003700">
    <property type="term" value="F:DNA-binding transcription factor activity"/>
    <property type="evidence" value="ECO:0007669"/>
    <property type="project" value="InterPro"/>
</dbReference>
<dbReference type="EMBL" id="SGXC01000001">
    <property type="protein sequence ID" value="RZS85997.1"/>
    <property type="molecule type" value="Genomic_DNA"/>
</dbReference>
<dbReference type="CDD" id="cd07377">
    <property type="entry name" value="WHTH_GntR"/>
    <property type="match status" value="1"/>
</dbReference>
<dbReference type="Gene3D" id="1.20.120.530">
    <property type="entry name" value="GntR ligand-binding domain-like"/>
    <property type="match status" value="1"/>
</dbReference>
<feature type="domain" description="HTH gntR-type" evidence="4">
    <location>
        <begin position="15"/>
        <end position="82"/>
    </location>
</feature>
<comment type="caution">
    <text evidence="5">The sequence shown here is derived from an EMBL/GenBank/DDBJ whole genome shotgun (WGS) entry which is preliminary data.</text>
</comment>
<evidence type="ECO:0000259" key="4">
    <source>
        <dbReference type="PROSITE" id="PS50949"/>
    </source>
</evidence>
<dbReference type="SUPFAM" id="SSF48008">
    <property type="entry name" value="GntR ligand-binding domain-like"/>
    <property type="match status" value="1"/>
</dbReference>
<name>A0A4V2F412_9BURK</name>
<dbReference type="RefSeq" id="WP_130357130.1">
    <property type="nucleotide sequence ID" value="NZ_SGXC01000001.1"/>
</dbReference>
<sequence>MALDSLLLRSPPNLTSLPEQVAEAIAEAIMKNEIAPGASLREIPLASYFGVSRSSVREALRILERDGVVSIQPRHGAKVTALSHDEMVEIYQIRAALLGVACDLFARSRTDAHLRRLDDTLARMAALEGTDEQARALEHAALSASMAQLICAHCGNRKLASMLNQMSLQIARYTNLGLSAATRREQSLDNWRRLLDALRRQDHAGANLCGQKLVQDNLAYALSVLAA</sequence>
<dbReference type="Pfam" id="PF00392">
    <property type="entry name" value="GntR"/>
    <property type="match status" value="1"/>
</dbReference>
<dbReference type="PROSITE" id="PS50949">
    <property type="entry name" value="HTH_GNTR"/>
    <property type="match status" value="1"/>
</dbReference>
<dbReference type="InterPro" id="IPR036388">
    <property type="entry name" value="WH-like_DNA-bd_sf"/>
</dbReference>
<dbReference type="Pfam" id="PF07729">
    <property type="entry name" value="FCD"/>
    <property type="match status" value="1"/>
</dbReference>
<dbReference type="Proteomes" id="UP000292445">
    <property type="component" value="Unassembled WGS sequence"/>
</dbReference>
<dbReference type="InterPro" id="IPR000524">
    <property type="entry name" value="Tscrpt_reg_HTH_GntR"/>
</dbReference>
<keyword evidence="6" id="KW-1185">Reference proteome</keyword>
<evidence type="ECO:0000256" key="1">
    <source>
        <dbReference type="ARBA" id="ARBA00023015"/>
    </source>
</evidence>
<reference evidence="5 6" key="1">
    <citation type="submission" date="2019-02" db="EMBL/GenBank/DDBJ databases">
        <title>Genomic Encyclopedia of Type Strains, Phase IV (KMG-IV): sequencing the most valuable type-strain genomes for metagenomic binning, comparative biology and taxonomic classification.</title>
        <authorList>
            <person name="Goeker M."/>
        </authorList>
    </citation>
    <scope>NUCLEOTIDE SEQUENCE [LARGE SCALE GENOMIC DNA]</scope>
    <source>
        <strain evidence="5 6">K24</strain>
    </source>
</reference>
<keyword evidence="1" id="KW-0805">Transcription regulation</keyword>
<dbReference type="OrthoDB" id="8959245at2"/>
<keyword evidence="2 5" id="KW-0238">DNA-binding</keyword>
<evidence type="ECO:0000256" key="3">
    <source>
        <dbReference type="ARBA" id="ARBA00023163"/>
    </source>
</evidence>
<organism evidence="5 6">
    <name type="scientific">Pigmentiphaga kullae</name>
    <dbReference type="NCBI Taxonomy" id="151784"/>
    <lineage>
        <taxon>Bacteria</taxon>
        <taxon>Pseudomonadati</taxon>
        <taxon>Pseudomonadota</taxon>
        <taxon>Betaproteobacteria</taxon>
        <taxon>Burkholderiales</taxon>
        <taxon>Alcaligenaceae</taxon>
        <taxon>Pigmentiphaga</taxon>
    </lineage>
</organism>
<dbReference type="GO" id="GO:0003677">
    <property type="term" value="F:DNA binding"/>
    <property type="evidence" value="ECO:0007669"/>
    <property type="project" value="UniProtKB-KW"/>
</dbReference>
<accession>A0A4V2F412</accession>
<dbReference type="SMART" id="SM00895">
    <property type="entry name" value="FCD"/>
    <property type="match status" value="1"/>
</dbReference>